<evidence type="ECO:0000313" key="1">
    <source>
        <dbReference type="EMBL" id="MBU5593495.1"/>
    </source>
</evidence>
<sequence length="58" mass="6879">MKRLFGKNILFEFNVITLNNLIKDGLIEELNKKGINPRTKEKRIESYLIEMLRANCVR</sequence>
<evidence type="ECO:0000313" key="2">
    <source>
        <dbReference type="Proteomes" id="UP000736583"/>
    </source>
</evidence>
<proteinExistence type="predicted"/>
<keyword evidence="2" id="KW-1185">Reference proteome</keyword>
<accession>A0ABS6F6Q5</accession>
<dbReference type="RefSeq" id="WP_216458132.1">
    <property type="nucleotide sequence ID" value="NZ_JAHLQL010000014.1"/>
</dbReference>
<name>A0ABS6F6Q5_9CLOT</name>
<reference evidence="1 2" key="1">
    <citation type="submission" date="2021-06" db="EMBL/GenBank/DDBJ databases">
        <authorList>
            <person name="Sun Q."/>
            <person name="Li D."/>
        </authorList>
    </citation>
    <scope>NUCLEOTIDE SEQUENCE [LARGE SCALE GENOMIC DNA]</scope>
    <source>
        <strain evidence="1 2">MSJ-4</strain>
    </source>
</reference>
<comment type="caution">
    <text evidence="1">The sequence shown here is derived from an EMBL/GenBank/DDBJ whole genome shotgun (WGS) entry which is preliminary data.</text>
</comment>
<dbReference type="EMBL" id="JAHLQL010000014">
    <property type="protein sequence ID" value="MBU5593495.1"/>
    <property type="molecule type" value="Genomic_DNA"/>
</dbReference>
<gene>
    <name evidence="1" type="ORF">KQI89_17285</name>
</gene>
<protein>
    <submittedName>
        <fullName evidence="1">Uncharacterized protein</fullName>
    </submittedName>
</protein>
<dbReference type="Proteomes" id="UP000736583">
    <property type="component" value="Unassembled WGS sequence"/>
</dbReference>
<organism evidence="1 2">
    <name type="scientific">Clostridium simiarum</name>
    <dbReference type="NCBI Taxonomy" id="2841506"/>
    <lineage>
        <taxon>Bacteria</taxon>
        <taxon>Bacillati</taxon>
        <taxon>Bacillota</taxon>
        <taxon>Clostridia</taxon>
        <taxon>Eubacteriales</taxon>
        <taxon>Clostridiaceae</taxon>
        <taxon>Clostridium</taxon>
    </lineage>
</organism>